<dbReference type="SUPFAM" id="SSF53098">
    <property type="entry name" value="Ribonuclease H-like"/>
    <property type="match status" value="1"/>
</dbReference>
<dbReference type="OrthoDB" id="8947436at2759"/>
<dbReference type="InterPro" id="IPR012337">
    <property type="entry name" value="RNaseH-like_sf"/>
</dbReference>
<protein>
    <recommendedName>
        <fullName evidence="3">RNase H type-1 domain-containing protein</fullName>
    </recommendedName>
</protein>
<organism evidence="1 2">
    <name type="scientific">Chiloscyllium punctatum</name>
    <name type="common">Brownbanded bambooshark</name>
    <name type="synonym">Hemiscyllium punctatum</name>
    <dbReference type="NCBI Taxonomy" id="137246"/>
    <lineage>
        <taxon>Eukaryota</taxon>
        <taxon>Metazoa</taxon>
        <taxon>Chordata</taxon>
        <taxon>Craniata</taxon>
        <taxon>Vertebrata</taxon>
        <taxon>Chondrichthyes</taxon>
        <taxon>Elasmobranchii</taxon>
        <taxon>Galeomorphii</taxon>
        <taxon>Galeoidea</taxon>
        <taxon>Orectolobiformes</taxon>
        <taxon>Hemiscylliidae</taxon>
        <taxon>Chiloscyllium</taxon>
    </lineage>
</organism>
<dbReference type="EMBL" id="BEZZ01000870">
    <property type="protein sequence ID" value="GCC36696.1"/>
    <property type="molecule type" value="Genomic_DNA"/>
</dbReference>
<dbReference type="InterPro" id="IPR036397">
    <property type="entry name" value="RNaseH_sf"/>
</dbReference>
<reference evidence="1 2" key="1">
    <citation type="journal article" date="2018" name="Nat. Ecol. Evol.">
        <title>Shark genomes provide insights into elasmobranch evolution and the origin of vertebrates.</title>
        <authorList>
            <person name="Hara Y"/>
            <person name="Yamaguchi K"/>
            <person name="Onimaru K"/>
            <person name="Kadota M"/>
            <person name="Koyanagi M"/>
            <person name="Keeley SD"/>
            <person name="Tatsumi K"/>
            <person name="Tanaka K"/>
            <person name="Motone F"/>
            <person name="Kageyama Y"/>
            <person name="Nozu R"/>
            <person name="Adachi N"/>
            <person name="Nishimura O"/>
            <person name="Nakagawa R"/>
            <person name="Tanegashima C"/>
            <person name="Kiyatake I"/>
            <person name="Matsumoto R"/>
            <person name="Murakumo K"/>
            <person name="Nishida K"/>
            <person name="Terakita A"/>
            <person name="Kuratani S"/>
            <person name="Sato K"/>
            <person name="Hyodo S Kuraku.S."/>
        </authorList>
    </citation>
    <scope>NUCLEOTIDE SEQUENCE [LARGE SCALE GENOMIC DNA]</scope>
</reference>
<evidence type="ECO:0000313" key="2">
    <source>
        <dbReference type="Proteomes" id="UP000287033"/>
    </source>
</evidence>
<dbReference type="GO" id="GO:0003676">
    <property type="term" value="F:nucleic acid binding"/>
    <property type="evidence" value="ECO:0007669"/>
    <property type="project" value="InterPro"/>
</dbReference>
<name>A0A401T223_CHIPU</name>
<proteinExistence type="predicted"/>
<accession>A0A401T223</accession>
<dbReference type="AlphaFoldDB" id="A0A401T223"/>
<gene>
    <name evidence="1" type="ORF">chiPu_0015194</name>
</gene>
<evidence type="ECO:0008006" key="3">
    <source>
        <dbReference type="Google" id="ProtNLM"/>
    </source>
</evidence>
<sequence length="200" mass="21949">MQDTLLASWRNNACDREIEVLTADGTLKGWEALKAECEWADDSTFNTGTGQDTYEAALLNKLLLTLSHCTTLNPVAILMEPLQHLSSPEHDCLLPNHLFTSARDDFADLRLECTDFMFYVDGSSFISPSGQRCLGYGIATHDKVVERGGCETPLSAQKAELFALTQACILAESANIYIWTLAMLSALPMTTVPYGSIGDF</sequence>
<keyword evidence="2" id="KW-1185">Reference proteome</keyword>
<comment type="caution">
    <text evidence="1">The sequence shown here is derived from an EMBL/GenBank/DDBJ whole genome shotgun (WGS) entry which is preliminary data.</text>
</comment>
<dbReference type="Proteomes" id="UP000287033">
    <property type="component" value="Unassembled WGS sequence"/>
</dbReference>
<dbReference type="Gene3D" id="3.30.420.10">
    <property type="entry name" value="Ribonuclease H-like superfamily/Ribonuclease H"/>
    <property type="match status" value="1"/>
</dbReference>
<evidence type="ECO:0000313" key="1">
    <source>
        <dbReference type="EMBL" id="GCC36696.1"/>
    </source>
</evidence>